<dbReference type="Proteomes" id="UP000298458">
    <property type="component" value="Unassembled WGS sequence"/>
</dbReference>
<feature type="transmembrane region" description="Helical" evidence="9">
    <location>
        <begin position="142"/>
        <end position="166"/>
    </location>
</feature>
<dbReference type="Pfam" id="PF00884">
    <property type="entry name" value="Sulfatase"/>
    <property type="match status" value="1"/>
</dbReference>
<evidence type="ECO:0000259" key="10">
    <source>
        <dbReference type="Pfam" id="PF00884"/>
    </source>
</evidence>
<keyword evidence="4 9" id="KW-1133">Transmembrane helix</keyword>
<feature type="transmembrane region" description="Helical" evidence="9">
    <location>
        <begin position="56"/>
        <end position="76"/>
    </location>
</feature>
<evidence type="ECO:0000313" key="12">
    <source>
        <dbReference type="Proteomes" id="UP000298458"/>
    </source>
</evidence>
<evidence type="ECO:0000256" key="2">
    <source>
        <dbReference type="ARBA" id="ARBA00022475"/>
    </source>
</evidence>
<comment type="subcellular location">
    <subcellularLocation>
        <location evidence="1">Cell membrane</location>
        <topology evidence="1">Multi-pass membrane protein</topology>
    </subcellularLocation>
</comment>
<evidence type="ECO:0000256" key="5">
    <source>
        <dbReference type="ARBA" id="ARBA00023136"/>
    </source>
</evidence>
<dbReference type="EMBL" id="RQET01000014">
    <property type="protein sequence ID" value="TGK06277.1"/>
    <property type="molecule type" value="Genomic_DNA"/>
</dbReference>
<keyword evidence="7" id="KW-0479">Metal-binding</keyword>
<reference evidence="11" key="1">
    <citation type="journal article" date="2019" name="PLoS Negl. Trop. Dis.">
        <title>Revisiting the worldwide diversity of Leptospira species in the environment.</title>
        <authorList>
            <person name="Vincent A.T."/>
            <person name="Schiettekatte O."/>
            <person name="Bourhy P."/>
            <person name="Veyrier F.J."/>
            <person name="Picardeau M."/>
        </authorList>
    </citation>
    <scope>NUCLEOTIDE SEQUENCE [LARGE SCALE GENOMIC DNA]</scope>
    <source>
        <strain evidence="11">SSW15</strain>
    </source>
</reference>
<feature type="transmembrane region" description="Helical" evidence="9">
    <location>
        <begin position="12"/>
        <end position="35"/>
    </location>
</feature>
<dbReference type="InterPro" id="IPR000917">
    <property type="entry name" value="Sulfatase_N"/>
</dbReference>
<feature type="active site" evidence="6">
    <location>
        <position position="332"/>
    </location>
</feature>
<dbReference type="InterPro" id="IPR050448">
    <property type="entry name" value="OpgB/LTA_synthase_biosynth"/>
</dbReference>
<protein>
    <submittedName>
        <fullName evidence="11">Alkaline phosphatase family protein</fullName>
    </submittedName>
</protein>
<dbReference type="PANTHER" id="PTHR47371:SF3">
    <property type="entry name" value="PHOSPHOGLYCEROL TRANSFERASE I"/>
    <property type="match status" value="1"/>
</dbReference>
<dbReference type="AlphaFoldDB" id="A0A4R9G696"/>
<comment type="caution">
    <text evidence="11">The sequence shown here is derived from an EMBL/GenBank/DDBJ whole genome shotgun (WGS) entry which is preliminary data.</text>
</comment>
<feature type="binding site" evidence="8">
    <location>
        <position position="288"/>
    </location>
    <ligand>
        <name>Mn(2+)</name>
        <dbReference type="ChEBI" id="CHEBI:29035"/>
    </ligand>
</feature>
<feature type="binding site" evidence="7">
    <location>
        <position position="449"/>
    </location>
    <ligand>
        <name>substrate</name>
    </ligand>
</feature>
<name>A0A4R9G696_9LEPT</name>
<evidence type="ECO:0000313" key="11">
    <source>
        <dbReference type="EMBL" id="TGK06277.1"/>
    </source>
</evidence>
<keyword evidence="7" id="KW-0464">Manganese</keyword>
<evidence type="ECO:0000256" key="7">
    <source>
        <dbReference type="PIRSR" id="PIRSR005091-2"/>
    </source>
</evidence>
<keyword evidence="3 9" id="KW-0812">Transmembrane</keyword>
<evidence type="ECO:0000256" key="4">
    <source>
        <dbReference type="ARBA" id="ARBA00022989"/>
    </source>
</evidence>
<evidence type="ECO:0000256" key="3">
    <source>
        <dbReference type="ARBA" id="ARBA00022692"/>
    </source>
</evidence>
<dbReference type="Gene3D" id="3.30.1120.80">
    <property type="match status" value="1"/>
</dbReference>
<feature type="transmembrane region" description="Helical" evidence="9">
    <location>
        <begin position="178"/>
        <end position="196"/>
    </location>
</feature>
<dbReference type="Gene3D" id="3.40.720.10">
    <property type="entry name" value="Alkaline Phosphatase, subunit A"/>
    <property type="match status" value="1"/>
</dbReference>
<accession>A0A4R9G696</accession>
<organism evidence="11 12">
    <name type="scientific">Leptospira fletcheri</name>
    <dbReference type="NCBI Taxonomy" id="2484981"/>
    <lineage>
        <taxon>Bacteria</taxon>
        <taxon>Pseudomonadati</taxon>
        <taxon>Spirochaetota</taxon>
        <taxon>Spirochaetia</taxon>
        <taxon>Leptospirales</taxon>
        <taxon>Leptospiraceae</taxon>
        <taxon>Leptospira</taxon>
    </lineage>
</organism>
<dbReference type="GO" id="GO:0046872">
    <property type="term" value="F:metal ion binding"/>
    <property type="evidence" value="ECO:0007669"/>
    <property type="project" value="UniProtKB-KW"/>
</dbReference>
<feature type="transmembrane region" description="Helical" evidence="9">
    <location>
        <begin position="82"/>
        <end position="104"/>
    </location>
</feature>
<dbReference type="InterPro" id="IPR012160">
    <property type="entry name" value="LtaS-like"/>
</dbReference>
<dbReference type="SUPFAM" id="SSF53649">
    <property type="entry name" value="Alkaline phosphatase-like"/>
    <property type="match status" value="1"/>
</dbReference>
<dbReference type="PIRSF" id="PIRSF005091">
    <property type="entry name" value="Mmb_sulf_HI1246"/>
    <property type="match status" value="1"/>
</dbReference>
<dbReference type="InterPro" id="IPR017850">
    <property type="entry name" value="Alkaline_phosphatase_core_sf"/>
</dbReference>
<dbReference type="CDD" id="cd16015">
    <property type="entry name" value="LTA_synthase"/>
    <property type="match status" value="1"/>
</dbReference>
<evidence type="ECO:0000256" key="6">
    <source>
        <dbReference type="PIRSR" id="PIRSR005091-1"/>
    </source>
</evidence>
<dbReference type="PANTHER" id="PTHR47371">
    <property type="entry name" value="LIPOTEICHOIC ACID SYNTHASE"/>
    <property type="match status" value="1"/>
</dbReference>
<evidence type="ECO:0000256" key="8">
    <source>
        <dbReference type="PIRSR" id="PIRSR005091-3"/>
    </source>
</evidence>
<dbReference type="OrthoDB" id="5901192at2"/>
<keyword evidence="12" id="KW-1185">Reference proteome</keyword>
<feature type="binding site" evidence="8">
    <location>
        <position position="505"/>
    </location>
    <ligand>
        <name>Mn(2+)</name>
        <dbReference type="ChEBI" id="CHEBI:29035"/>
    </ligand>
</feature>
<evidence type="ECO:0000256" key="1">
    <source>
        <dbReference type="ARBA" id="ARBA00004651"/>
    </source>
</evidence>
<dbReference type="GO" id="GO:0005886">
    <property type="term" value="C:plasma membrane"/>
    <property type="evidence" value="ECO:0007669"/>
    <property type="project" value="UniProtKB-SubCell"/>
</dbReference>
<feature type="binding site" evidence="8">
    <location>
        <position position="332"/>
    </location>
    <ligand>
        <name>Mn(2+)</name>
        <dbReference type="ChEBI" id="CHEBI:29035"/>
    </ligand>
</feature>
<evidence type="ECO:0000256" key="9">
    <source>
        <dbReference type="SAM" id="Phobius"/>
    </source>
</evidence>
<keyword evidence="5 9" id="KW-0472">Membrane</keyword>
<sequence>MLKRIPPNLMIISVFFAAIFGLLTIFRFVLLFVYFDKVENSSWTEILSSFGIGIRFDLSVAAILLGPFWTMSAFHYANRWPVYRYLWGIPPILIFLWMCGHLIGDTIYYGEANKHLGYEGFVFLGKDFLVLLSAAFRNSPVLVLSALSAISIGLPLFVAAFFKWNGYEFSEDRRKSELLQIPISFLIAFLLFRGGFQQRPLRPTDAIHSRNEFLNNLPLNGVFTTLTDLKSKTLLPSLRIPFPQAVELVRKEIEYPGASFIDERYPILRETTETRNGTPPNIVLILLESWTGKFLKPNGGGKILGHELAQNFDSLTTRGRYFSKFFATGGRTTNGLLSTLTGIPDRPGITSVRTHQVLGNFGGLGTVLKQAGYSTLFVHGGDAGFDNMNFLFPHWGFDTVVDRNEMSKEGKYTPGAWGYFDGDVLEELHERLLSAKRPVLAVSLTLTTHYPYEVPDKSFEIFPDSVQDYDYLNTYHYSDWALGRFMEKARKSRYFEDTIFLFVADHTHHRNLSPYEDRNIPFLIYSPKYVKPGVNSRVASQLDVIPTILGLVGKKVRFSAMGRDLLARQDKENGGAYFAFSSVIGWIQDDLALYRFTDGELRDATYYSKNPTSKICESSPATCDLYETKAKAFLNLSYDLMNSNMVYPPAK</sequence>
<gene>
    <name evidence="11" type="ORF">EHO60_17015</name>
</gene>
<dbReference type="RefSeq" id="WP_135769404.1">
    <property type="nucleotide sequence ID" value="NZ_RQET01000014.1"/>
</dbReference>
<keyword evidence="2" id="KW-1003">Cell membrane</keyword>
<proteinExistence type="predicted"/>
<feature type="domain" description="Sulfatase N-terminal" evidence="10">
    <location>
        <begin position="280"/>
        <end position="553"/>
    </location>
</feature>
<feature type="binding site" evidence="8">
    <location>
        <position position="506"/>
    </location>
    <ligand>
        <name>Mn(2+)</name>
        <dbReference type="ChEBI" id="CHEBI:29035"/>
    </ligand>
</feature>